<dbReference type="InterPro" id="IPR038717">
    <property type="entry name" value="Tc1-like_DDE_dom"/>
</dbReference>
<dbReference type="InterPro" id="IPR036397">
    <property type="entry name" value="RNaseH_sf"/>
</dbReference>
<feature type="domain" description="Tc1-like transposase DDE" evidence="1">
    <location>
        <begin position="192"/>
        <end position="319"/>
    </location>
</feature>
<proteinExistence type="predicted"/>
<evidence type="ECO:0000259" key="1">
    <source>
        <dbReference type="Pfam" id="PF13358"/>
    </source>
</evidence>
<reference evidence="2 3" key="1">
    <citation type="submission" date="2021-01" db="EMBL/GenBank/DDBJ databases">
        <title>Whole genome shotgun sequence of Actinoplanes durhamensis NBRC 14914.</title>
        <authorList>
            <person name="Komaki H."/>
            <person name="Tamura T."/>
        </authorList>
    </citation>
    <scope>NUCLEOTIDE SEQUENCE [LARGE SCALE GENOMIC DNA]</scope>
    <source>
        <strain evidence="2 3">NBRC 14914</strain>
    </source>
</reference>
<dbReference type="Proteomes" id="UP000637628">
    <property type="component" value="Unassembled WGS sequence"/>
</dbReference>
<name>A0ABQ3Z0T3_9ACTN</name>
<organism evidence="2 3">
    <name type="scientific">Paractinoplanes durhamensis</name>
    <dbReference type="NCBI Taxonomy" id="113563"/>
    <lineage>
        <taxon>Bacteria</taxon>
        <taxon>Bacillati</taxon>
        <taxon>Actinomycetota</taxon>
        <taxon>Actinomycetes</taxon>
        <taxon>Micromonosporales</taxon>
        <taxon>Micromonosporaceae</taxon>
        <taxon>Paractinoplanes</taxon>
    </lineage>
</organism>
<dbReference type="SUPFAM" id="SSF46689">
    <property type="entry name" value="Homeodomain-like"/>
    <property type="match status" value="1"/>
</dbReference>
<accession>A0ABQ3Z0T3</accession>
<dbReference type="Pfam" id="PF13358">
    <property type="entry name" value="DDE_3"/>
    <property type="match status" value="1"/>
</dbReference>
<dbReference type="SUPFAM" id="SSF53098">
    <property type="entry name" value="Ribonuclease H-like"/>
    <property type="match status" value="1"/>
</dbReference>
<dbReference type="NCBIfam" id="NF033545">
    <property type="entry name" value="transpos_IS630"/>
    <property type="match status" value="1"/>
</dbReference>
<dbReference type="InterPro" id="IPR012337">
    <property type="entry name" value="RNaseH-like_sf"/>
</dbReference>
<dbReference type="InterPro" id="IPR009057">
    <property type="entry name" value="Homeodomain-like_sf"/>
</dbReference>
<keyword evidence="3" id="KW-1185">Reference proteome</keyword>
<comment type="caution">
    <text evidence="2">The sequence shown here is derived from an EMBL/GenBank/DDBJ whole genome shotgun (WGS) entry which is preliminary data.</text>
</comment>
<evidence type="ECO:0000313" key="3">
    <source>
        <dbReference type="Proteomes" id="UP000637628"/>
    </source>
</evidence>
<dbReference type="Gene3D" id="3.30.420.10">
    <property type="entry name" value="Ribonuclease H-like superfamily/Ribonuclease H"/>
    <property type="match status" value="1"/>
</dbReference>
<dbReference type="Pfam" id="PF13565">
    <property type="entry name" value="HTH_32"/>
    <property type="match status" value="1"/>
</dbReference>
<dbReference type="InterPro" id="IPR047655">
    <property type="entry name" value="Transpos_IS630-like"/>
</dbReference>
<protein>
    <submittedName>
        <fullName evidence="2">IS630 family transposase</fullName>
    </submittedName>
</protein>
<dbReference type="PANTHER" id="PTHR30347:SF1">
    <property type="entry name" value="MECHANOSENSITIVE CHANNEL MSCK"/>
    <property type="match status" value="1"/>
</dbReference>
<gene>
    <name evidence="2" type="ORF">Adu01nite_47830</name>
</gene>
<sequence length="368" mass="40751">MAVRVELTADQDAELRALTTSTEVSAAVGTRARIVLWHAEGRLKKEIAALAGVSRPTVDLWLGRYSADGAAGLLTAKPGGPREQVSADVRSYVLALTRTTPPRETGLSHWSTRTMADYVTRTTRVGVSHHWVANLWREHGLKPQKQGTFKLSKDPAFADKVADIVGLYLDPPGGAVVLSVDEKTQIQALDRTQPLLPIEFDRSEQRTHDYVRHGTTNLFAALNVTTGEVIGDCVPSRNGPAFLAFLKKAVAPHAGRQIHVVLDNLSTHTTPDVRAWLDANPNVHFHFTPKGSSWLNQIETWFGIITRQAIRRGTFASVQILIRTIRAYITSWNTNPRPFQWTATTDEILAKVRLTQRNIKKLVANNAK</sequence>
<dbReference type="InterPro" id="IPR052702">
    <property type="entry name" value="MscS-like_channel"/>
</dbReference>
<evidence type="ECO:0000313" key="2">
    <source>
        <dbReference type="EMBL" id="GIE03433.1"/>
    </source>
</evidence>
<dbReference type="PANTHER" id="PTHR30347">
    <property type="entry name" value="POTASSIUM CHANNEL RELATED"/>
    <property type="match status" value="1"/>
</dbReference>
<dbReference type="EMBL" id="BOML01000038">
    <property type="protein sequence ID" value="GIE03433.1"/>
    <property type="molecule type" value="Genomic_DNA"/>
</dbReference>